<protein>
    <submittedName>
        <fullName evidence="1">Uncharacterized protein</fullName>
    </submittedName>
</protein>
<sequence>NDISLTRSALPWFLETCRFTHPNQLPMEVFHTSLRRCQHCSSVERESPRAGP</sequence>
<keyword evidence="2" id="KW-1185">Reference proteome</keyword>
<dbReference type="GeneID" id="26258757"/>
<feature type="non-terminal residue" evidence="1">
    <location>
        <position position="1"/>
    </location>
</feature>
<name>W7ETC2_BIPV3</name>
<dbReference type="Proteomes" id="UP000054337">
    <property type="component" value="Unassembled WGS sequence"/>
</dbReference>
<gene>
    <name evidence="1" type="ORF">COCVIDRAFT_87842</name>
</gene>
<organism evidence="1 2">
    <name type="scientific">Bipolaris victoriae (strain FI3)</name>
    <name type="common">Victoria blight of oats agent</name>
    <name type="synonym">Cochliobolus victoriae</name>
    <dbReference type="NCBI Taxonomy" id="930091"/>
    <lineage>
        <taxon>Eukaryota</taxon>
        <taxon>Fungi</taxon>
        <taxon>Dikarya</taxon>
        <taxon>Ascomycota</taxon>
        <taxon>Pezizomycotina</taxon>
        <taxon>Dothideomycetes</taxon>
        <taxon>Pleosporomycetidae</taxon>
        <taxon>Pleosporales</taxon>
        <taxon>Pleosporineae</taxon>
        <taxon>Pleosporaceae</taxon>
        <taxon>Bipolaris</taxon>
    </lineage>
</organism>
<accession>W7ETC2</accession>
<dbReference type="EMBL" id="KI968699">
    <property type="protein sequence ID" value="EUN31326.1"/>
    <property type="molecule type" value="Genomic_DNA"/>
</dbReference>
<proteinExistence type="predicted"/>
<dbReference type="RefSeq" id="XP_014560943.1">
    <property type="nucleotide sequence ID" value="XM_014705457.1"/>
</dbReference>
<evidence type="ECO:0000313" key="1">
    <source>
        <dbReference type="EMBL" id="EUN31326.1"/>
    </source>
</evidence>
<evidence type="ECO:0000313" key="2">
    <source>
        <dbReference type="Proteomes" id="UP000054337"/>
    </source>
</evidence>
<dbReference type="HOGENOM" id="CLU_3092859_0_0_1"/>
<dbReference type="AlphaFoldDB" id="W7ETC2"/>
<reference evidence="1 2" key="1">
    <citation type="journal article" date="2013" name="PLoS Genet.">
        <title>Comparative genome structure, secondary metabolite, and effector coding capacity across Cochliobolus pathogens.</title>
        <authorList>
            <person name="Condon B.J."/>
            <person name="Leng Y."/>
            <person name="Wu D."/>
            <person name="Bushley K.E."/>
            <person name="Ohm R.A."/>
            <person name="Otillar R."/>
            <person name="Martin J."/>
            <person name="Schackwitz W."/>
            <person name="Grimwood J."/>
            <person name="MohdZainudin N."/>
            <person name="Xue C."/>
            <person name="Wang R."/>
            <person name="Manning V.A."/>
            <person name="Dhillon B."/>
            <person name="Tu Z.J."/>
            <person name="Steffenson B.J."/>
            <person name="Salamov A."/>
            <person name="Sun H."/>
            <person name="Lowry S."/>
            <person name="LaButti K."/>
            <person name="Han J."/>
            <person name="Copeland A."/>
            <person name="Lindquist E."/>
            <person name="Barry K."/>
            <person name="Schmutz J."/>
            <person name="Baker S.E."/>
            <person name="Ciuffetti L.M."/>
            <person name="Grigoriev I.V."/>
            <person name="Zhong S."/>
            <person name="Turgeon B.G."/>
        </authorList>
    </citation>
    <scope>NUCLEOTIDE SEQUENCE [LARGE SCALE GENOMIC DNA]</scope>
    <source>
        <strain evidence="1 2">FI3</strain>
    </source>
</reference>